<reference evidence="3 4" key="1">
    <citation type="submission" date="2024-02" db="EMBL/GenBank/DDBJ databases">
        <authorList>
            <person name="Daric V."/>
            <person name="Darras S."/>
        </authorList>
    </citation>
    <scope>NUCLEOTIDE SEQUENCE [LARGE SCALE GENOMIC DNA]</scope>
</reference>
<comment type="caution">
    <text evidence="3">The sequence shown here is derived from an EMBL/GenBank/DDBJ whole genome shotgun (WGS) entry which is preliminary data.</text>
</comment>
<evidence type="ECO:0000313" key="4">
    <source>
        <dbReference type="Proteomes" id="UP001642483"/>
    </source>
</evidence>
<keyword evidence="4" id="KW-1185">Reference proteome</keyword>
<accession>A0ABP0EXM9</accession>
<feature type="compositionally biased region" description="Basic and acidic residues" evidence="1">
    <location>
        <begin position="1"/>
        <end position="25"/>
    </location>
</feature>
<name>A0ABP0EXM9_CLALP</name>
<evidence type="ECO:0000256" key="1">
    <source>
        <dbReference type="SAM" id="MobiDB-lite"/>
    </source>
</evidence>
<proteinExistence type="predicted"/>
<sequence length="80" mass="9417">MSTTEKTEKNENQMRTDEHNHDNRNTECLSSRNYRNEIQTDYLITDFPDLESDGRLLKGIRDPPGQKSRYIPPGRLENHV</sequence>
<evidence type="ECO:0000313" key="2">
    <source>
        <dbReference type="EMBL" id="CAK8672217.1"/>
    </source>
</evidence>
<organism evidence="3 4">
    <name type="scientific">Clavelina lepadiformis</name>
    <name type="common">Light-bulb sea squirt</name>
    <name type="synonym">Ascidia lepadiformis</name>
    <dbReference type="NCBI Taxonomy" id="159417"/>
    <lineage>
        <taxon>Eukaryota</taxon>
        <taxon>Metazoa</taxon>
        <taxon>Chordata</taxon>
        <taxon>Tunicata</taxon>
        <taxon>Ascidiacea</taxon>
        <taxon>Aplousobranchia</taxon>
        <taxon>Clavelinidae</taxon>
        <taxon>Clavelina</taxon>
    </lineage>
</organism>
<feature type="region of interest" description="Disordered" evidence="1">
    <location>
        <begin position="49"/>
        <end position="80"/>
    </location>
</feature>
<feature type="compositionally biased region" description="Basic and acidic residues" evidence="1">
    <location>
        <begin position="52"/>
        <end position="61"/>
    </location>
</feature>
<protein>
    <submittedName>
        <fullName evidence="3">Uncharacterized protein</fullName>
    </submittedName>
</protein>
<feature type="region of interest" description="Disordered" evidence="1">
    <location>
        <begin position="1"/>
        <end position="32"/>
    </location>
</feature>
<evidence type="ECO:0000313" key="3">
    <source>
        <dbReference type="EMBL" id="CAK8672220.1"/>
    </source>
</evidence>
<gene>
    <name evidence="2" type="ORF">CVLEPA_LOCUS1198</name>
    <name evidence="3" type="ORF">CVLEPA_LOCUS1201</name>
</gene>
<dbReference type="EMBL" id="CAWYQH010000001">
    <property type="protein sequence ID" value="CAK8672220.1"/>
    <property type="molecule type" value="Genomic_DNA"/>
</dbReference>
<dbReference type="EMBL" id="CAWYQH010000001">
    <property type="protein sequence ID" value="CAK8672217.1"/>
    <property type="molecule type" value="Genomic_DNA"/>
</dbReference>
<dbReference type="Proteomes" id="UP001642483">
    <property type="component" value="Unassembled WGS sequence"/>
</dbReference>